<accession>A0ABN7VVV6</accession>
<dbReference type="EMBL" id="CAJVQB010023385">
    <property type="protein sequence ID" value="CAG8801742.1"/>
    <property type="molecule type" value="Genomic_DNA"/>
</dbReference>
<feature type="non-terminal residue" evidence="2">
    <location>
        <position position="1"/>
    </location>
</feature>
<dbReference type="Proteomes" id="UP000789901">
    <property type="component" value="Unassembled WGS sequence"/>
</dbReference>
<feature type="domain" description="DUF6980" evidence="1">
    <location>
        <begin position="105"/>
        <end position="158"/>
    </location>
</feature>
<reference evidence="2 3" key="1">
    <citation type="submission" date="2021-06" db="EMBL/GenBank/DDBJ databases">
        <authorList>
            <person name="Kallberg Y."/>
            <person name="Tangrot J."/>
            <person name="Rosling A."/>
        </authorList>
    </citation>
    <scope>NUCLEOTIDE SEQUENCE [LARGE SCALE GENOMIC DNA]</scope>
    <source>
        <strain evidence="2 3">120-4 pot B 10/14</strain>
    </source>
</reference>
<proteinExistence type="predicted"/>
<gene>
    <name evidence="2" type="ORF">GMARGA_LOCUS23260</name>
</gene>
<comment type="caution">
    <text evidence="2">The sequence shown here is derived from an EMBL/GenBank/DDBJ whole genome shotgun (WGS) entry which is preliminary data.</text>
</comment>
<dbReference type="Pfam" id="PF22400">
    <property type="entry name" value="DUF6980"/>
    <property type="match status" value="1"/>
</dbReference>
<keyword evidence="3" id="KW-1185">Reference proteome</keyword>
<organism evidence="2 3">
    <name type="scientific">Gigaspora margarita</name>
    <dbReference type="NCBI Taxonomy" id="4874"/>
    <lineage>
        <taxon>Eukaryota</taxon>
        <taxon>Fungi</taxon>
        <taxon>Fungi incertae sedis</taxon>
        <taxon>Mucoromycota</taxon>
        <taxon>Glomeromycotina</taxon>
        <taxon>Glomeromycetes</taxon>
        <taxon>Diversisporales</taxon>
        <taxon>Gigasporaceae</taxon>
        <taxon>Gigaspora</taxon>
    </lineage>
</organism>
<protein>
    <submittedName>
        <fullName evidence="2">28116_t:CDS:1</fullName>
    </submittedName>
</protein>
<sequence>RNQKLERLQAQLEQKERENQQNYQEQKNYLELTANLAKSPNIRVFFTDLLRNYAEKFAENKILRLMDYLAQNVAIFSEIILIKKLKYALDPLTGDRLYKNLFLNDPRDPIEYNPVFREYFIRLNNFSNIITFAYCPWCGDKLPTSLRESYFDILKKEHNIKTNLGEYKQRSDIPPEFRTDE</sequence>
<evidence type="ECO:0000259" key="1">
    <source>
        <dbReference type="Pfam" id="PF22400"/>
    </source>
</evidence>
<dbReference type="InterPro" id="IPR053918">
    <property type="entry name" value="DUF6980"/>
</dbReference>
<evidence type="ECO:0000313" key="3">
    <source>
        <dbReference type="Proteomes" id="UP000789901"/>
    </source>
</evidence>
<name>A0ABN7VVV6_GIGMA</name>
<evidence type="ECO:0000313" key="2">
    <source>
        <dbReference type="EMBL" id="CAG8801742.1"/>
    </source>
</evidence>